<dbReference type="HOGENOM" id="CLU_007383_6_1_6"/>
<comment type="pathway">
    <text evidence="1">Bacterial outer membrane biogenesis; LPS O-antigen biosynthesis.</text>
</comment>
<dbReference type="PANTHER" id="PTHR43000">
    <property type="entry name" value="DTDP-D-GLUCOSE 4,6-DEHYDRATASE-RELATED"/>
    <property type="match status" value="1"/>
</dbReference>
<dbReference type="KEGG" id="vsp:VS_0232"/>
<protein>
    <submittedName>
        <fullName evidence="4">UDP-glucose 4-epimerase</fullName>
    </submittedName>
</protein>
<feature type="domain" description="NAD-dependent epimerase/dehydratase" evidence="3">
    <location>
        <begin position="17"/>
        <end position="196"/>
    </location>
</feature>
<reference evidence="4 5" key="1">
    <citation type="submission" date="2009-02" db="EMBL/GenBank/DDBJ databases">
        <title>Vibrio splendidus str. LGP32 complete genome.</title>
        <authorList>
            <person name="Mazel D."/>
            <person name="Le Roux F."/>
        </authorList>
    </citation>
    <scope>NUCLEOTIDE SEQUENCE [LARGE SCALE GENOMIC DNA]</scope>
    <source>
        <strain evidence="4 5">LGP32</strain>
    </source>
</reference>
<proteinExistence type="inferred from homology"/>
<evidence type="ECO:0000256" key="2">
    <source>
        <dbReference type="ARBA" id="ARBA00007637"/>
    </source>
</evidence>
<dbReference type="PATRIC" id="fig|575788.5.peg.1620"/>
<dbReference type="Proteomes" id="UP000009100">
    <property type="component" value="Chromosome 1"/>
</dbReference>
<dbReference type="Gene3D" id="3.40.50.720">
    <property type="entry name" value="NAD(P)-binding Rossmann-like Domain"/>
    <property type="match status" value="1"/>
</dbReference>
<dbReference type="SUPFAM" id="SSF51735">
    <property type="entry name" value="NAD(P)-binding Rossmann-fold domains"/>
    <property type="match status" value="1"/>
</dbReference>
<dbReference type="AlphaFoldDB" id="B7VHQ1"/>
<comment type="similarity">
    <text evidence="2">Belongs to the NAD(P)-dependent epimerase/dehydratase family.</text>
</comment>
<evidence type="ECO:0000313" key="5">
    <source>
        <dbReference type="Proteomes" id="UP000009100"/>
    </source>
</evidence>
<dbReference type="InterPro" id="IPR036291">
    <property type="entry name" value="NAD(P)-bd_dom_sf"/>
</dbReference>
<evidence type="ECO:0000313" key="4">
    <source>
        <dbReference type="EMBL" id="CAV17263.1"/>
    </source>
</evidence>
<accession>B7VHQ1</accession>
<sequence>MIFQHRKNIPNNIVANSHVELDINSYTDWSNCLEGVETVVHLAGVAHNNSTDPSYINEVNVCGAINLASQSVERGVKRFVFISSIGVSGNSPIKEKGFNEDSEIAPNSHNAQSKIDVEMALLEIAKKTELEIVIIRPALVYGVGAPGNFGKLVDLVKKTPILPFSLCKNKLGFVSVDNLTDFISICIEHPKAKNEVFCVSDGVDFSIKELTNGIAKGLGKPLFQIPIPNFIFSLLGKATGKHEQINQLTGDLLVDSSKARELLGWEPPFTMAKTLSRLTENN</sequence>
<gene>
    <name evidence="4" type="ordered locus">VS_0232</name>
</gene>
<name>B7VHQ1_VIBA3</name>
<organism evidence="4 5">
    <name type="scientific">Vibrio atlanticus (strain LGP32)</name>
    <name type="common">Vibrio splendidus (strain Mel32)</name>
    <dbReference type="NCBI Taxonomy" id="575788"/>
    <lineage>
        <taxon>Bacteria</taxon>
        <taxon>Pseudomonadati</taxon>
        <taxon>Pseudomonadota</taxon>
        <taxon>Gammaproteobacteria</taxon>
        <taxon>Vibrionales</taxon>
        <taxon>Vibrionaceae</taxon>
        <taxon>Vibrio</taxon>
    </lineage>
</organism>
<dbReference type="InterPro" id="IPR001509">
    <property type="entry name" value="Epimerase_deHydtase"/>
</dbReference>
<dbReference type="eggNOG" id="COG0451">
    <property type="taxonomic scope" value="Bacteria"/>
</dbReference>
<evidence type="ECO:0000259" key="3">
    <source>
        <dbReference type="Pfam" id="PF01370"/>
    </source>
</evidence>
<dbReference type="STRING" id="575788.VS_0232"/>
<dbReference type="EMBL" id="FM954972">
    <property type="protein sequence ID" value="CAV17263.1"/>
    <property type="molecule type" value="Genomic_DNA"/>
</dbReference>
<dbReference type="Pfam" id="PF01370">
    <property type="entry name" value="Epimerase"/>
    <property type="match status" value="1"/>
</dbReference>
<evidence type="ECO:0000256" key="1">
    <source>
        <dbReference type="ARBA" id="ARBA00005125"/>
    </source>
</evidence>